<accession>A0AAD6FBX3</accession>
<proteinExistence type="predicted"/>
<dbReference type="EMBL" id="JAPTMU010000018">
    <property type="protein sequence ID" value="KAJ4927853.1"/>
    <property type="molecule type" value="Genomic_DNA"/>
</dbReference>
<keyword evidence="1" id="KW-0732">Signal</keyword>
<reference evidence="2" key="1">
    <citation type="submission" date="2022-11" db="EMBL/GenBank/DDBJ databases">
        <title>Chromosome-level genome of Pogonophryne albipinna.</title>
        <authorList>
            <person name="Jo E."/>
        </authorList>
    </citation>
    <scope>NUCLEOTIDE SEQUENCE</scope>
    <source>
        <strain evidence="2">SGF0006</strain>
        <tissue evidence="2">Muscle</tissue>
    </source>
</reference>
<sequence length="127" mass="14715">MTMGKRTAVLVLLMLITSSIRCLQSEANAGIAVGSEQVLRLYDRECLLSLRRRATPEPGLLDYVLEELLKRPRKRGRRGSIKHRHRRRCNKPPLPSILFSNVRSLRNKVEELRLNTRILNEYRVAVL</sequence>
<name>A0AAD6FBX3_9TELE</name>
<evidence type="ECO:0000256" key="1">
    <source>
        <dbReference type="SAM" id="SignalP"/>
    </source>
</evidence>
<protein>
    <submittedName>
        <fullName evidence="2">Uncharacterized protein</fullName>
    </submittedName>
</protein>
<gene>
    <name evidence="2" type="ORF">JOQ06_015655</name>
</gene>
<feature type="chain" id="PRO_5041988303" evidence="1">
    <location>
        <begin position="23"/>
        <end position="127"/>
    </location>
</feature>
<evidence type="ECO:0000313" key="2">
    <source>
        <dbReference type="EMBL" id="KAJ4927853.1"/>
    </source>
</evidence>
<dbReference type="Proteomes" id="UP001219934">
    <property type="component" value="Unassembled WGS sequence"/>
</dbReference>
<feature type="signal peptide" evidence="1">
    <location>
        <begin position="1"/>
        <end position="22"/>
    </location>
</feature>
<evidence type="ECO:0000313" key="3">
    <source>
        <dbReference type="Proteomes" id="UP001219934"/>
    </source>
</evidence>
<keyword evidence="3" id="KW-1185">Reference proteome</keyword>
<comment type="caution">
    <text evidence="2">The sequence shown here is derived from an EMBL/GenBank/DDBJ whole genome shotgun (WGS) entry which is preliminary data.</text>
</comment>
<dbReference type="AlphaFoldDB" id="A0AAD6FBX3"/>
<organism evidence="2 3">
    <name type="scientific">Pogonophryne albipinna</name>
    <dbReference type="NCBI Taxonomy" id="1090488"/>
    <lineage>
        <taxon>Eukaryota</taxon>
        <taxon>Metazoa</taxon>
        <taxon>Chordata</taxon>
        <taxon>Craniata</taxon>
        <taxon>Vertebrata</taxon>
        <taxon>Euteleostomi</taxon>
        <taxon>Actinopterygii</taxon>
        <taxon>Neopterygii</taxon>
        <taxon>Teleostei</taxon>
        <taxon>Neoteleostei</taxon>
        <taxon>Acanthomorphata</taxon>
        <taxon>Eupercaria</taxon>
        <taxon>Perciformes</taxon>
        <taxon>Notothenioidei</taxon>
        <taxon>Pogonophryne</taxon>
    </lineage>
</organism>